<feature type="compositionally biased region" description="Basic and acidic residues" evidence="1">
    <location>
        <begin position="750"/>
        <end position="764"/>
    </location>
</feature>
<reference evidence="3 4" key="1">
    <citation type="submission" date="2022-10" db="EMBL/GenBank/DDBJ databases">
        <title>Pararhodobacter sp. nov., isolated from marine algae.</title>
        <authorList>
            <person name="Choi B.J."/>
            <person name="Kim J.M."/>
            <person name="Lee J.K."/>
            <person name="Choi D.G."/>
            <person name="Jeon C.O."/>
        </authorList>
    </citation>
    <scope>NUCLEOTIDE SEQUENCE [LARGE SCALE GENOMIC DNA]</scope>
    <source>
        <strain evidence="3 4">ZQ420</strain>
    </source>
</reference>
<keyword evidence="2" id="KW-0472">Membrane</keyword>
<evidence type="ECO:0000313" key="3">
    <source>
        <dbReference type="EMBL" id="MCW1931906.1"/>
    </source>
</evidence>
<keyword evidence="4" id="KW-1185">Reference proteome</keyword>
<evidence type="ECO:0000256" key="1">
    <source>
        <dbReference type="SAM" id="MobiDB-lite"/>
    </source>
</evidence>
<dbReference type="InterPro" id="IPR012683">
    <property type="entry name" value="CHP02302_TM"/>
</dbReference>
<accession>A0ABT3GWK7</accession>
<feature type="compositionally biased region" description="Basic and acidic residues" evidence="1">
    <location>
        <begin position="804"/>
        <end position="833"/>
    </location>
</feature>
<dbReference type="Pfam" id="PF13779">
    <property type="entry name" value="DUF4175"/>
    <property type="match status" value="1"/>
</dbReference>
<evidence type="ECO:0000256" key="2">
    <source>
        <dbReference type="SAM" id="Phobius"/>
    </source>
</evidence>
<feature type="compositionally biased region" description="Basic and acidic residues" evidence="1">
    <location>
        <begin position="547"/>
        <end position="558"/>
    </location>
</feature>
<feature type="region of interest" description="Disordered" evidence="1">
    <location>
        <begin position="642"/>
        <end position="730"/>
    </location>
</feature>
<sequence length="840" mass="91741">MAAPTDPLASVARALWLTRAGMVAERVVRALWLPVSLALIAATLWAFGLQGKLPGDAALWVAGAFAVAIVATLALGLWRFRWPARAEAIARLDRTLPGRPLAALTDQQAINGGDPASAALWTAHRGRMELRAAKARPIGPKPDLAKRDRYALRLVALTAALVAVLFAVPGQQGSLRGAGSAGAAIGPSWEGWIMPPAYTGRPGLYLNEIDRDGFEVPQGSRVVLRFYGPPGALQLEQSLDAGVQADDTGQALEFDARHSGRLAIDGPNGREWQITVAPDALPEISATGPMTRARGGVLEQEFTASDDYGVQAGEAEITLDLAAIDRRHGLSIEPETREPLRLQLPMPMSGNRADVTEMLREDLSQHPWANLPVRVVLHATDAAGQTGSSRAEAVVLPGRRFFEPSAKALIEIRRDLLWSRDNARRAAGLMRAMLHRSDGAFLYDGAPVLIRGAVEFIESRLTTDDGFTPEARDQLASRLWELALLIEEGELANARERLQRARERLDEAMQNGADPAEVQELMDELRDATRDYMEMLAEQAEPVDQGGDQRDQGGDQERQAVSQSQIQEMMDQIQQLMEEGRMDEAAALMAQLNALLDNLQMQRGEGGDPMPGGEAMEGLGDTLGDQQGLADETFQQLQDQFGQETKPGQEGDNGQQGQQPGQQQGEQPGQEEAMRQLAERQRQLRERLREQQLNEQLPGEGTAEGEAGLQALEEADRAMEGAAQALEDGDMRGALERQAEALEALREGLREFRDATAADQREQQGVEGEADTAQGQGQGRDPLGREMGPNGENGQFGQGVPGLDPRERARELMDEIRRRSAERERPETERDYLNRLIEPY</sequence>
<feature type="region of interest" description="Disordered" evidence="1">
    <location>
        <begin position="601"/>
        <end position="626"/>
    </location>
</feature>
<protein>
    <submittedName>
        <fullName evidence="3">DUF4175 domain-containing protein</fullName>
    </submittedName>
</protein>
<feature type="transmembrane region" description="Helical" evidence="2">
    <location>
        <begin position="27"/>
        <end position="47"/>
    </location>
</feature>
<proteinExistence type="predicted"/>
<feature type="region of interest" description="Disordered" evidence="1">
    <location>
        <begin position="750"/>
        <end position="840"/>
    </location>
</feature>
<feature type="compositionally biased region" description="Basic and acidic residues" evidence="1">
    <location>
        <begin position="672"/>
        <end position="692"/>
    </location>
</feature>
<organism evidence="3 4">
    <name type="scientific">Pararhodobacter zhoushanensis</name>
    <dbReference type="NCBI Taxonomy" id="2479545"/>
    <lineage>
        <taxon>Bacteria</taxon>
        <taxon>Pseudomonadati</taxon>
        <taxon>Pseudomonadota</taxon>
        <taxon>Alphaproteobacteria</taxon>
        <taxon>Rhodobacterales</taxon>
        <taxon>Paracoccaceae</taxon>
        <taxon>Pararhodobacter</taxon>
    </lineage>
</organism>
<feature type="compositionally biased region" description="Low complexity" evidence="1">
    <location>
        <begin position="648"/>
        <end position="671"/>
    </location>
</feature>
<dbReference type="RefSeq" id="WP_264504983.1">
    <property type="nucleotide sequence ID" value="NZ_JAPDFL010000001.1"/>
</dbReference>
<feature type="transmembrane region" description="Helical" evidence="2">
    <location>
        <begin position="150"/>
        <end position="168"/>
    </location>
</feature>
<feature type="transmembrane region" description="Helical" evidence="2">
    <location>
        <begin position="59"/>
        <end position="78"/>
    </location>
</feature>
<keyword evidence="2" id="KW-1133">Transmembrane helix</keyword>
<dbReference type="Proteomes" id="UP001208938">
    <property type="component" value="Unassembled WGS sequence"/>
</dbReference>
<feature type="region of interest" description="Disordered" evidence="1">
    <location>
        <begin position="540"/>
        <end position="565"/>
    </location>
</feature>
<keyword evidence="2" id="KW-0812">Transmembrane</keyword>
<feature type="compositionally biased region" description="Low complexity" evidence="1">
    <location>
        <begin position="693"/>
        <end position="712"/>
    </location>
</feature>
<comment type="caution">
    <text evidence="3">The sequence shown here is derived from an EMBL/GenBank/DDBJ whole genome shotgun (WGS) entry which is preliminary data.</text>
</comment>
<dbReference type="EMBL" id="JAPDFL010000001">
    <property type="protein sequence ID" value="MCW1931906.1"/>
    <property type="molecule type" value="Genomic_DNA"/>
</dbReference>
<evidence type="ECO:0000313" key="4">
    <source>
        <dbReference type="Proteomes" id="UP001208938"/>
    </source>
</evidence>
<gene>
    <name evidence="3" type="ORF">OKW52_06425</name>
</gene>
<name>A0ABT3GWK7_9RHOB</name>